<evidence type="ECO:0000313" key="2">
    <source>
        <dbReference type="EMBL" id="SAK86522.1"/>
    </source>
</evidence>
<evidence type="ECO:0000313" key="3">
    <source>
        <dbReference type="Proteomes" id="UP000054911"/>
    </source>
</evidence>
<dbReference type="Proteomes" id="UP000054911">
    <property type="component" value="Unassembled WGS sequence"/>
</dbReference>
<organism evidence="2 3">
    <name type="scientific">Caballeronia pedi</name>
    <dbReference type="NCBI Taxonomy" id="1777141"/>
    <lineage>
        <taxon>Bacteria</taxon>
        <taxon>Pseudomonadati</taxon>
        <taxon>Pseudomonadota</taxon>
        <taxon>Betaproteobacteria</taxon>
        <taxon>Burkholderiales</taxon>
        <taxon>Burkholderiaceae</taxon>
        <taxon>Caballeronia</taxon>
    </lineage>
</organism>
<protein>
    <submittedName>
        <fullName evidence="2">Dienelactone hydrolase family protein</fullName>
    </submittedName>
</protein>
<dbReference type="InterPro" id="IPR029058">
    <property type="entry name" value="AB_hydrolase_fold"/>
</dbReference>
<dbReference type="InterPro" id="IPR051049">
    <property type="entry name" value="Dienelactone_hydrolase-like"/>
</dbReference>
<evidence type="ECO:0000259" key="1">
    <source>
        <dbReference type="Pfam" id="PF01738"/>
    </source>
</evidence>
<dbReference type="STRING" id="1777141.AWB80_05940"/>
<dbReference type="OrthoDB" id="9787933at2"/>
<dbReference type="PANTHER" id="PTHR46623">
    <property type="entry name" value="CARBOXYMETHYLENEBUTENOLIDASE-RELATED"/>
    <property type="match status" value="1"/>
</dbReference>
<dbReference type="Gene3D" id="3.40.50.1820">
    <property type="entry name" value="alpha/beta hydrolase"/>
    <property type="match status" value="1"/>
</dbReference>
<comment type="caution">
    <text evidence="2">The sequence shown here is derived from an EMBL/GenBank/DDBJ whole genome shotgun (WGS) entry which is preliminary data.</text>
</comment>
<dbReference type="PANTHER" id="PTHR46623:SF10">
    <property type="entry name" value="CARBOXYMETHYLENEBUTENOLIDASE HOMOLOG"/>
    <property type="match status" value="1"/>
</dbReference>
<dbReference type="EMBL" id="FCOE02000027">
    <property type="protein sequence ID" value="SAK86522.1"/>
    <property type="molecule type" value="Genomic_DNA"/>
</dbReference>
<dbReference type="Pfam" id="PF01738">
    <property type="entry name" value="DLH"/>
    <property type="match status" value="1"/>
</dbReference>
<dbReference type="InterPro" id="IPR002925">
    <property type="entry name" value="Dienelactn_hydro"/>
</dbReference>
<dbReference type="AlphaFoldDB" id="A0A158CVW4"/>
<sequence>MTYEKVNISTRDGVCTVYVFTSAAARPSPAIVFYMDAGGIRPAELAMAQRLADAGYVVLLPDLFYRYGAYGAFDPVEVFKGDVRAILGPLMSTTSNEKAAEDTAALLSYLDTRIDVDHGPIGAVGFCMGGGMAISAAGTYPDRFAAVASFHGGNLATDAPGSPHVFAPQLKAEVYIAAAEDDASYPPAMARRLENAFDQAGVRYCAETYAGAAHGWMKPDFPVYDPVAAERGWSKMIGFFERTLGHSN</sequence>
<dbReference type="RefSeq" id="WP_061178330.1">
    <property type="nucleotide sequence ID" value="NZ_FCOE02000027.1"/>
</dbReference>
<dbReference type="GO" id="GO:0016787">
    <property type="term" value="F:hydrolase activity"/>
    <property type="evidence" value="ECO:0007669"/>
    <property type="project" value="UniProtKB-KW"/>
</dbReference>
<dbReference type="SUPFAM" id="SSF53474">
    <property type="entry name" value="alpha/beta-Hydrolases"/>
    <property type="match status" value="1"/>
</dbReference>
<accession>A0A158CVW4</accession>
<reference evidence="2" key="1">
    <citation type="submission" date="2016-01" db="EMBL/GenBank/DDBJ databases">
        <authorList>
            <person name="Peeters C."/>
        </authorList>
    </citation>
    <scope>NUCLEOTIDE SEQUENCE [LARGE SCALE GENOMIC DNA]</scope>
    <source>
        <strain evidence="2">LMG 29323</strain>
    </source>
</reference>
<proteinExistence type="predicted"/>
<feature type="domain" description="Dienelactone hydrolase" evidence="1">
    <location>
        <begin position="17"/>
        <end position="243"/>
    </location>
</feature>
<gene>
    <name evidence="2" type="ORF">AWB80_05940</name>
</gene>
<name>A0A158CVW4_9BURK</name>
<keyword evidence="2" id="KW-0378">Hydrolase</keyword>
<keyword evidence="3" id="KW-1185">Reference proteome</keyword>